<evidence type="ECO:0000313" key="4">
    <source>
        <dbReference type="Proteomes" id="UP000293671"/>
    </source>
</evidence>
<dbReference type="Gene3D" id="3.40.50.150">
    <property type="entry name" value="Vaccinia Virus protein VP39"/>
    <property type="match status" value="1"/>
</dbReference>
<dbReference type="SUPFAM" id="SSF53335">
    <property type="entry name" value="S-adenosyl-L-methionine-dependent methyltransferases"/>
    <property type="match status" value="1"/>
</dbReference>
<reference evidence="3 4" key="1">
    <citation type="submission" date="2019-02" db="EMBL/GenBank/DDBJ databases">
        <title>Genomic Encyclopedia of Type Strains, Phase IV (KMG-IV): sequencing the most valuable type-strain genomes for metagenomic binning, comparative biology and taxonomic classification.</title>
        <authorList>
            <person name="Goeker M."/>
        </authorList>
    </citation>
    <scope>NUCLEOTIDE SEQUENCE [LARGE SCALE GENOMIC DNA]</scope>
    <source>
        <strain evidence="3 4">DSM 19570</strain>
    </source>
</reference>
<keyword evidence="2 3" id="KW-0808">Transferase</keyword>
<keyword evidence="4" id="KW-1185">Reference proteome</keyword>
<organism evidence="3 4">
    <name type="scientific">Rivibacter subsaxonicus</name>
    <dbReference type="NCBI Taxonomy" id="457575"/>
    <lineage>
        <taxon>Bacteria</taxon>
        <taxon>Pseudomonadati</taxon>
        <taxon>Pseudomonadota</taxon>
        <taxon>Betaproteobacteria</taxon>
        <taxon>Burkholderiales</taxon>
        <taxon>Rivibacter</taxon>
    </lineage>
</organism>
<evidence type="ECO:0000313" key="3">
    <source>
        <dbReference type="EMBL" id="RZT95195.1"/>
    </source>
</evidence>
<dbReference type="AlphaFoldDB" id="A0A4V2FSQ6"/>
<dbReference type="InterPro" id="IPR029063">
    <property type="entry name" value="SAM-dependent_MTases_sf"/>
</dbReference>
<comment type="caution">
    <text evidence="3">The sequence shown here is derived from an EMBL/GenBank/DDBJ whole genome shotgun (WGS) entry which is preliminary data.</text>
</comment>
<dbReference type="GO" id="GO:0032259">
    <property type="term" value="P:methylation"/>
    <property type="evidence" value="ECO:0007669"/>
    <property type="project" value="UniProtKB-KW"/>
</dbReference>
<dbReference type="InterPro" id="IPR050602">
    <property type="entry name" value="Malonyl-ACP_OMT"/>
</dbReference>
<dbReference type="GO" id="GO:0008168">
    <property type="term" value="F:methyltransferase activity"/>
    <property type="evidence" value="ECO:0007669"/>
    <property type="project" value="UniProtKB-KW"/>
</dbReference>
<dbReference type="Proteomes" id="UP000293671">
    <property type="component" value="Unassembled WGS sequence"/>
</dbReference>
<sequence>MSAAADPRHPDPAALDAGLRRAQRQPEPAWLHREVARRMAERLALIRNPPTLVLDWRAATSGSRELLAARYPAARIDAVEASTALAARSEEQLRAPWWRRLRGTPAQVWREDAVPPDAAGMLWANMVLHQASDPALAIARWHAALAVDGFLMFSTFGPDTLRELRALYARLGWGAPGPEFVDMHDIGDALVHAGLADPVMDMERLTLSWPDADALLAELRTLGGNAARARFAGLRTPRWKARLVAALREELAGDDGLLRLSFEIVYGHAFKPLPRLRVAPTTTVGVEQLRQLARRPRATMAPGKSGPRD</sequence>
<dbReference type="EMBL" id="SHKP01000007">
    <property type="protein sequence ID" value="RZT95195.1"/>
    <property type="molecule type" value="Genomic_DNA"/>
</dbReference>
<protein>
    <submittedName>
        <fullName evidence="3">Malonyl-CoA O-methyltransferase</fullName>
    </submittedName>
</protein>
<dbReference type="PANTHER" id="PTHR13090">
    <property type="entry name" value="ARGININE-HYDROXYLASE NDUFAF5, MITOCHONDRIAL"/>
    <property type="match status" value="1"/>
</dbReference>
<dbReference type="PANTHER" id="PTHR13090:SF1">
    <property type="entry name" value="ARGININE-HYDROXYLASE NDUFAF5, MITOCHONDRIAL"/>
    <property type="match status" value="1"/>
</dbReference>
<keyword evidence="1 3" id="KW-0489">Methyltransferase</keyword>
<name>A0A4V2FSQ6_9BURK</name>
<gene>
    <name evidence="3" type="ORF">EV670_2946</name>
</gene>
<dbReference type="RefSeq" id="WP_242616986.1">
    <property type="nucleotide sequence ID" value="NZ_SHKP01000007.1"/>
</dbReference>
<proteinExistence type="predicted"/>
<accession>A0A4V2FSQ6</accession>
<evidence type="ECO:0000256" key="2">
    <source>
        <dbReference type="ARBA" id="ARBA00022679"/>
    </source>
</evidence>
<evidence type="ECO:0000256" key="1">
    <source>
        <dbReference type="ARBA" id="ARBA00022603"/>
    </source>
</evidence>